<dbReference type="InterPro" id="IPR004096">
    <property type="entry name" value="V4R"/>
</dbReference>
<protein>
    <submittedName>
        <fullName evidence="2">Divinyl protochlorophyllide a 8-vinyl-reductase</fullName>
    </submittedName>
</protein>
<dbReference type="Gene3D" id="3.30.1380.20">
    <property type="entry name" value="Trafficking protein particle complex subunit 3"/>
    <property type="match status" value="1"/>
</dbReference>
<dbReference type="RefSeq" id="WP_011501907.1">
    <property type="nucleotide sequence ID" value="NZ_FODT01000002.1"/>
</dbReference>
<dbReference type="GO" id="GO:0030494">
    <property type="term" value="P:bacteriochlorophyll biosynthetic process"/>
    <property type="evidence" value="ECO:0007669"/>
    <property type="project" value="InterPro"/>
</dbReference>
<dbReference type="AlphaFoldDB" id="A0A1H8PDE2"/>
<dbReference type="SMART" id="SM00989">
    <property type="entry name" value="V4R"/>
    <property type="match status" value="1"/>
</dbReference>
<dbReference type="GO" id="GO:0015979">
    <property type="term" value="P:photosynthesis"/>
    <property type="evidence" value="ECO:0007669"/>
    <property type="project" value="InterPro"/>
</dbReference>
<dbReference type="InterPro" id="IPR024096">
    <property type="entry name" value="NO_sig/Golgi_transp_ligand-bd"/>
</dbReference>
<dbReference type="NCBIfam" id="TIGR02019">
    <property type="entry name" value="BchJ"/>
    <property type="match status" value="1"/>
</dbReference>
<name>A0A1H8PDE2_9BRAD</name>
<sequence>MKQVRTPATDAGTGPAVAEIGPNAVTQLITALDAAGLQPAASEIFSEAAASDWLAHPPTAMVDERPVAAIHRTVRRLLPPQQAAAILDDAGRRTGDYILANRIPKLAQTVLKIMPAPIAARMLTKAIGAHAWTFAGSGKFSSRVGKTVVFEIAANPLCAGEHADHQVCVWHAAVFQRLFQVLVSPYTRVTETTCGARGDDCCRFVADWTTIPDAANIYATRRSTSIAGNSETLSAR</sequence>
<evidence type="ECO:0000313" key="2">
    <source>
        <dbReference type="EMBL" id="SEO39563.1"/>
    </source>
</evidence>
<proteinExistence type="predicted"/>
<dbReference type="InterPro" id="IPR010249">
    <property type="entry name" value="BchJ"/>
</dbReference>
<evidence type="ECO:0000259" key="1">
    <source>
        <dbReference type="SMART" id="SM00989"/>
    </source>
</evidence>
<dbReference type="OrthoDB" id="2080515at2"/>
<dbReference type="EMBL" id="FODT01000002">
    <property type="protein sequence ID" value="SEO39563.1"/>
    <property type="molecule type" value="Genomic_DNA"/>
</dbReference>
<feature type="domain" description="4-vinyl reductase 4VR" evidence="1">
    <location>
        <begin position="147"/>
        <end position="208"/>
    </location>
</feature>
<accession>A0A1H8PDE2</accession>
<organism evidence="2 3">
    <name type="scientific">Rhodopseudomonas pseudopalustris</name>
    <dbReference type="NCBI Taxonomy" id="1513892"/>
    <lineage>
        <taxon>Bacteria</taxon>
        <taxon>Pseudomonadati</taxon>
        <taxon>Pseudomonadota</taxon>
        <taxon>Alphaproteobacteria</taxon>
        <taxon>Hyphomicrobiales</taxon>
        <taxon>Nitrobacteraceae</taxon>
        <taxon>Rhodopseudomonas</taxon>
    </lineage>
</organism>
<reference evidence="3" key="1">
    <citation type="submission" date="2016-10" db="EMBL/GenBank/DDBJ databases">
        <authorList>
            <person name="Varghese N."/>
            <person name="Submissions S."/>
        </authorList>
    </citation>
    <scope>NUCLEOTIDE SEQUENCE [LARGE SCALE GENOMIC DNA]</scope>
    <source>
        <strain evidence="3">DSM 123</strain>
    </source>
</reference>
<dbReference type="SUPFAM" id="SSF111126">
    <property type="entry name" value="Ligand-binding domain in the NO signalling and Golgi transport"/>
    <property type="match status" value="1"/>
</dbReference>
<evidence type="ECO:0000313" key="3">
    <source>
        <dbReference type="Proteomes" id="UP000199615"/>
    </source>
</evidence>
<dbReference type="Proteomes" id="UP000199615">
    <property type="component" value="Unassembled WGS sequence"/>
</dbReference>
<keyword evidence="3" id="KW-1185">Reference proteome</keyword>
<dbReference type="Pfam" id="PF02830">
    <property type="entry name" value="V4R"/>
    <property type="match status" value="1"/>
</dbReference>
<gene>
    <name evidence="2" type="ORF">SAMN05444123_102498</name>
</gene>